<proteinExistence type="predicted"/>
<organism evidence="2 3">
    <name type="scientific">Trichinella nativa</name>
    <dbReference type="NCBI Taxonomy" id="6335"/>
    <lineage>
        <taxon>Eukaryota</taxon>
        <taxon>Metazoa</taxon>
        <taxon>Ecdysozoa</taxon>
        <taxon>Nematoda</taxon>
        <taxon>Enoplea</taxon>
        <taxon>Dorylaimia</taxon>
        <taxon>Trichinellida</taxon>
        <taxon>Trichinellidae</taxon>
        <taxon>Trichinella</taxon>
    </lineage>
</organism>
<dbReference type="OrthoDB" id="10057240at2759"/>
<keyword evidence="3" id="KW-1185">Reference proteome</keyword>
<sequence>MARNRFMEIKKYLHLTDYQKLVKGDKMSKVTPLYKLLNSSLVTHSMFHEKLSVDESIVPYFGRHAAKMFLKGKRIRDVVNVATYSYQDLRSLINKSSVSTCRAFLSRTAQCSLNGTCHNSIRSSARHL</sequence>
<dbReference type="InterPro" id="IPR052638">
    <property type="entry name" value="PiggyBac_TE-derived"/>
</dbReference>
<protein>
    <submittedName>
        <fullName evidence="2">PiggyBac transposable element-derived protein 3</fullName>
    </submittedName>
</protein>
<evidence type="ECO:0000313" key="2">
    <source>
        <dbReference type="EMBL" id="KRZ59051.1"/>
    </source>
</evidence>
<dbReference type="STRING" id="6335.A0A0V1LHT8"/>
<evidence type="ECO:0000259" key="1">
    <source>
        <dbReference type="Pfam" id="PF13843"/>
    </source>
</evidence>
<evidence type="ECO:0000313" key="3">
    <source>
        <dbReference type="Proteomes" id="UP000054721"/>
    </source>
</evidence>
<dbReference type="AlphaFoldDB" id="A0A0V1LHT8"/>
<dbReference type="EMBL" id="JYDW01000048">
    <property type="protein sequence ID" value="KRZ59051.1"/>
    <property type="molecule type" value="Genomic_DNA"/>
</dbReference>
<dbReference type="PANTHER" id="PTHR47055">
    <property type="entry name" value="DDE_TNP_1_7 DOMAIN-CONTAINING PROTEIN"/>
    <property type="match status" value="1"/>
</dbReference>
<accession>A0A0V1LHT8</accession>
<dbReference type="Proteomes" id="UP000054721">
    <property type="component" value="Unassembled WGS sequence"/>
</dbReference>
<dbReference type="PANTHER" id="PTHR47055:SF3">
    <property type="entry name" value="PHORBOL-ESTER_DAG-TYPE DOMAIN-CONTAINING PROTEIN"/>
    <property type="match status" value="1"/>
</dbReference>
<dbReference type="Pfam" id="PF13843">
    <property type="entry name" value="DDE_Tnp_1_7"/>
    <property type="match status" value="1"/>
</dbReference>
<comment type="caution">
    <text evidence="2">The sequence shown here is derived from an EMBL/GenBank/DDBJ whole genome shotgun (WGS) entry which is preliminary data.</text>
</comment>
<feature type="domain" description="PiggyBac transposable element-derived protein" evidence="1">
    <location>
        <begin position="1"/>
        <end position="76"/>
    </location>
</feature>
<reference evidence="2 3" key="1">
    <citation type="submission" date="2015-05" db="EMBL/GenBank/DDBJ databases">
        <title>Evolution of Trichinella species and genotypes.</title>
        <authorList>
            <person name="Korhonen P.K."/>
            <person name="Edoardo P."/>
            <person name="Giuseppe L.R."/>
            <person name="Gasser R.B."/>
        </authorList>
    </citation>
    <scope>NUCLEOTIDE SEQUENCE [LARGE SCALE GENOMIC DNA]</scope>
    <source>
        <strain evidence="2">ISS10</strain>
    </source>
</reference>
<gene>
    <name evidence="2" type="primary">PGBD3</name>
    <name evidence="2" type="ORF">T02_12155</name>
</gene>
<name>A0A0V1LHT8_9BILA</name>
<dbReference type="InterPro" id="IPR029526">
    <property type="entry name" value="PGBD"/>
</dbReference>
<dbReference type="GO" id="GO:0043565">
    <property type="term" value="F:sequence-specific DNA binding"/>
    <property type="evidence" value="ECO:0007669"/>
    <property type="project" value="TreeGrafter"/>
</dbReference>